<dbReference type="STRING" id="463014.BAU07_22075"/>
<dbReference type="PANTHER" id="PTHR30146">
    <property type="entry name" value="LACI-RELATED TRANSCRIPTIONAL REPRESSOR"/>
    <property type="match status" value="1"/>
</dbReference>
<dbReference type="RefSeq" id="WP_066662540.1">
    <property type="nucleotide sequence ID" value="NZ_CBCSCL010000007.1"/>
</dbReference>
<accession>A0A193GHZ4</accession>
<dbReference type="InterPro" id="IPR046335">
    <property type="entry name" value="LacI/GalR-like_sensor"/>
</dbReference>
<dbReference type="InterPro" id="IPR010982">
    <property type="entry name" value="Lambda_DNA-bd_dom_sf"/>
</dbReference>
<organism evidence="6 7">
    <name type="scientific">Bordetella flabilis</name>
    <dbReference type="NCBI Taxonomy" id="463014"/>
    <lineage>
        <taxon>Bacteria</taxon>
        <taxon>Pseudomonadati</taxon>
        <taxon>Pseudomonadota</taxon>
        <taxon>Betaproteobacteria</taxon>
        <taxon>Burkholderiales</taxon>
        <taxon>Alcaligenaceae</taxon>
        <taxon>Bordetella</taxon>
    </lineage>
</organism>
<dbReference type="PANTHER" id="PTHR30146:SF147">
    <property type="entry name" value="HTH-TYPE TRANSCRIPTIONAL REGULATOR DEGA"/>
    <property type="match status" value="1"/>
</dbReference>
<dbReference type="EMBL" id="CP016172">
    <property type="protein sequence ID" value="ANN79450.1"/>
    <property type="molecule type" value="Genomic_DNA"/>
</dbReference>
<dbReference type="Pfam" id="PF13377">
    <property type="entry name" value="Peripla_BP_3"/>
    <property type="match status" value="1"/>
</dbReference>
<keyword evidence="2" id="KW-0238">DNA-binding</keyword>
<dbReference type="KEGG" id="bfz:BAU07_22075"/>
<dbReference type="GO" id="GO:0003700">
    <property type="term" value="F:DNA-binding transcription factor activity"/>
    <property type="evidence" value="ECO:0007669"/>
    <property type="project" value="TreeGrafter"/>
</dbReference>
<evidence type="ECO:0000259" key="5">
    <source>
        <dbReference type="PROSITE" id="PS50932"/>
    </source>
</evidence>
<protein>
    <submittedName>
        <fullName evidence="6">LacI family transcriptional regulator</fullName>
    </submittedName>
</protein>
<name>A0A193GHZ4_9BORD</name>
<sequence length="363" mass="38706">MTTIQDVAALAGVSVSSVSNVLNGRTDRLSRDTYQRVEDAIRELGYRPNLVARQLKTGHAPLIGLLVPSTANPMFGELAVHVEAAARDAHGYRVLLGNTHRDREQESRTFQDLMALGVRGVILASSRTDEDHLEAAIARGLAVVSYDRGGDGDARSRIDHVSPDNRLASRLAVQHLAAHGHRRLALATPDIKTVSRSLKRDGFLEAARDAGLADGVRVIEGATGPGYGDSHLADVGYAMAGRIAAMKDRPTGIIAINDMMALGLMAGLRQAGLAVPGDVSVIGMDNLVMTAYANPPLTTVEMPSAQMAQAMVAMVVERLAQPELPAREVLFQPRLIERQSVASPTPAAASARPRARSPRKPHA</sequence>
<feature type="domain" description="HTH lacI-type" evidence="5">
    <location>
        <begin position="2"/>
        <end position="57"/>
    </location>
</feature>
<keyword evidence="3" id="KW-0804">Transcription</keyword>
<dbReference type="SUPFAM" id="SSF53822">
    <property type="entry name" value="Periplasmic binding protein-like I"/>
    <property type="match status" value="1"/>
</dbReference>
<evidence type="ECO:0000313" key="6">
    <source>
        <dbReference type="EMBL" id="ANN79450.1"/>
    </source>
</evidence>
<dbReference type="PROSITE" id="PS50932">
    <property type="entry name" value="HTH_LACI_2"/>
    <property type="match status" value="1"/>
</dbReference>
<dbReference type="PROSITE" id="PS00356">
    <property type="entry name" value="HTH_LACI_1"/>
    <property type="match status" value="1"/>
</dbReference>
<dbReference type="CDD" id="cd06293">
    <property type="entry name" value="PBP1_LacI-like"/>
    <property type="match status" value="1"/>
</dbReference>
<dbReference type="GO" id="GO:0000976">
    <property type="term" value="F:transcription cis-regulatory region binding"/>
    <property type="evidence" value="ECO:0007669"/>
    <property type="project" value="TreeGrafter"/>
</dbReference>
<dbReference type="OrthoDB" id="8770688at2"/>
<dbReference type="InterPro" id="IPR028082">
    <property type="entry name" value="Peripla_BP_I"/>
</dbReference>
<keyword evidence="1" id="KW-0805">Transcription regulation</keyword>
<reference evidence="6 7" key="1">
    <citation type="submission" date="2016-06" db="EMBL/GenBank/DDBJ databases">
        <title>Complete genome sequences of Bordetella bronchialis and Bordetella flabilis.</title>
        <authorList>
            <person name="LiPuma J.J."/>
            <person name="Spilker T."/>
        </authorList>
    </citation>
    <scope>NUCLEOTIDE SEQUENCE [LARGE SCALE GENOMIC DNA]</scope>
    <source>
        <strain evidence="6 7">AU10664</strain>
    </source>
</reference>
<evidence type="ECO:0000256" key="1">
    <source>
        <dbReference type="ARBA" id="ARBA00023015"/>
    </source>
</evidence>
<dbReference type="SUPFAM" id="SSF47413">
    <property type="entry name" value="lambda repressor-like DNA-binding domains"/>
    <property type="match status" value="1"/>
</dbReference>
<dbReference type="CDD" id="cd01392">
    <property type="entry name" value="HTH_LacI"/>
    <property type="match status" value="1"/>
</dbReference>
<dbReference type="AlphaFoldDB" id="A0A193GHZ4"/>
<gene>
    <name evidence="6" type="ORF">BAU07_22075</name>
</gene>
<proteinExistence type="predicted"/>
<feature type="compositionally biased region" description="Low complexity" evidence="4">
    <location>
        <begin position="341"/>
        <end position="352"/>
    </location>
</feature>
<dbReference type="Gene3D" id="3.40.50.2300">
    <property type="match status" value="2"/>
</dbReference>
<evidence type="ECO:0000256" key="2">
    <source>
        <dbReference type="ARBA" id="ARBA00023125"/>
    </source>
</evidence>
<dbReference type="InterPro" id="IPR000843">
    <property type="entry name" value="HTH_LacI"/>
</dbReference>
<feature type="region of interest" description="Disordered" evidence="4">
    <location>
        <begin position="341"/>
        <end position="363"/>
    </location>
</feature>
<dbReference type="SMART" id="SM00354">
    <property type="entry name" value="HTH_LACI"/>
    <property type="match status" value="1"/>
</dbReference>
<dbReference type="Gene3D" id="1.10.260.40">
    <property type="entry name" value="lambda repressor-like DNA-binding domains"/>
    <property type="match status" value="1"/>
</dbReference>
<dbReference type="Pfam" id="PF00356">
    <property type="entry name" value="LacI"/>
    <property type="match status" value="1"/>
</dbReference>
<keyword evidence="7" id="KW-1185">Reference proteome</keyword>
<evidence type="ECO:0000256" key="4">
    <source>
        <dbReference type="SAM" id="MobiDB-lite"/>
    </source>
</evidence>
<feature type="compositionally biased region" description="Basic residues" evidence="4">
    <location>
        <begin position="353"/>
        <end position="363"/>
    </location>
</feature>
<dbReference type="Proteomes" id="UP000091926">
    <property type="component" value="Chromosome"/>
</dbReference>
<evidence type="ECO:0000256" key="3">
    <source>
        <dbReference type="ARBA" id="ARBA00023163"/>
    </source>
</evidence>
<evidence type="ECO:0000313" key="7">
    <source>
        <dbReference type="Proteomes" id="UP000091926"/>
    </source>
</evidence>